<dbReference type="Proteomes" id="UP000001064">
    <property type="component" value="Unassembled WGS sequence"/>
</dbReference>
<reference evidence="2" key="1">
    <citation type="journal article" date="2011" name="Genome Biol.">
        <title>Comparative genomics of the social amoebae Dictyostelium discoideum and Dictyostelium purpureum.</title>
        <authorList>
            <consortium name="US DOE Joint Genome Institute (JGI-PGF)"/>
            <person name="Sucgang R."/>
            <person name="Kuo A."/>
            <person name="Tian X."/>
            <person name="Salerno W."/>
            <person name="Parikh A."/>
            <person name="Feasley C.L."/>
            <person name="Dalin E."/>
            <person name="Tu H."/>
            <person name="Huang E."/>
            <person name="Barry K."/>
            <person name="Lindquist E."/>
            <person name="Shapiro H."/>
            <person name="Bruce D."/>
            <person name="Schmutz J."/>
            <person name="Salamov A."/>
            <person name="Fey P."/>
            <person name="Gaudet P."/>
            <person name="Anjard C."/>
            <person name="Babu M.M."/>
            <person name="Basu S."/>
            <person name="Bushmanova Y."/>
            <person name="van der Wel H."/>
            <person name="Katoh-Kurasawa M."/>
            <person name="Dinh C."/>
            <person name="Coutinho P.M."/>
            <person name="Saito T."/>
            <person name="Elias M."/>
            <person name="Schaap P."/>
            <person name="Kay R.R."/>
            <person name="Henrissat B."/>
            <person name="Eichinger L."/>
            <person name="Rivero F."/>
            <person name="Putnam N.H."/>
            <person name="West C.M."/>
            <person name="Loomis W.F."/>
            <person name="Chisholm R.L."/>
            <person name="Shaulsky G."/>
            <person name="Strassmann J.E."/>
            <person name="Queller D.C."/>
            <person name="Kuspa A."/>
            <person name="Grigoriev I.V."/>
        </authorList>
    </citation>
    <scope>NUCLEOTIDE SEQUENCE [LARGE SCALE GENOMIC DNA]</scope>
    <source>
        <strain evidence="2">QSDP1</strain>
    </source>
</reference>
<gene>
    <name evidence="1" type="ORF">DICPUDRAFT_153759</name>
</gene>
<dbReference type="VEuPathDB" id="AmoebaDB:DICPUDRAFT_153759"/>
<evidence type="ECO:0000313" key="2">
    <source>
        <dbReference type="Proteomes" id="UP000001064"/>
    </source>
</evidence>
<name>F0ZPP9_DICPU</name>
<accession>F0ZPP9</accession>
<sequence length="73" mass="8233">MTNSSFGALIHAYDLLINVPTVDISFNQIADQVLPVYPNDKTNGIYSLDLSNNKLTGSLDQSYFYYNTKLIRI</sequence>
<keyword evidence="2" id="KW-1185">Reference proteome</keyword>
<dbReference type="EMBL" id="GL871112">
    <property type="protein sequence ID" value="EGC34090.1"/>
    <property type="molecule type" value="Genomic_DNA"/>
</dbReference>
<proteinExistence type="predicted"/>
<protein>
    <submittedName>
        <fullName evidence="1">Uncharacterized protein</fullName>
    </submittedName>
</protein>
<dbReference type="AlphaFoldDB" id="F0ZPP9"/>
<dbReference type="GeneID" id="10502356"/>
<dbReference type="RefSeq" id="XP_003289383.1">
    <property type="nucleotide sequence ID" value="XM_003289335.1"/>
</dbReference>
<evidence type="ECO:0000313" key="1">
    <source>
        <dbReference type="EMBL" id="EGC34090.1"/>
    </source>
</evidence>
<dbReference type="OrthoDB" id="676979at2759"/>
<organism evidence="1 2">
    <name type="scientific">Dictyostelium purpureum</name>
    <name type="common">Slime mold</name>
    <dbReference type="NCBI Taxonomy" id="5786"/>
    <lineage>
        <taxon>Eukaryota</taxon>
        <taxon>Amoebozoa</taxon>
        <taxon>Evosea</taxon>
        <taxon>Eumycetozoa</taxon>
        <taxon>Dictyostelia</taxon>
        <taxon>Dictyosteliales</taxon>
        <taxon>Dictyosteliaceae</taxon>
        <taxon>Dictyostelium</taxon>
    </lineage>
</organism>
<dbReference type="KEGG" id="dpp:DICPUDRAFT_153759"/>
<dbReference type="InParanoid" id="F0ZPP9"/>